<accession>A0ACD5WS63</accession>
<proteinExistence type="predicted"/>
<organism evidence="1 2">
    <name type="scientific">Avena sativa</name>
    <name type="common">Oat</name>
    <dbReference type="NCBI Taxonomy" id="4498"/>
    <lineage>
        <taxon>Eukaryota</taxon>
        <taxon>Viridiplantae</taxon>
        <taxon>Streptophyta</taxon>
        <taxon>Embryophyta</taxon>
        <taxon>Tracheophyta</taxon>
        <taxon>Spermatophyta</taxon>
        <taxon>Magnoliopsida</taxon>
        <taxon>Liliopsida</taxon>
        <taxon>Poales</taxon>
        <taxon>Poaceae</taxon>
        <taxon>BOP clade</taxon>
        <taxon>Pooideae</taxon>
        <taxon>Poodae</taxon>
        <taxon>Poeae</taxon>
        <taxon>Poeae Chloroplast Group 1 (Aveneae type)</taxon>
        <taxon>Aveninae</taxon>
        <taxon>Avena</taxon>
    </lineage>
</organism>
<dbReference type="Proteomes" id="UP001732700">
    <property type="component" value="Chromosome 4C"/>
</dbReference>
<sequence length="241" mass="27464">MMEIWATVLADPLYGAQAYSAYMDYDAMEIQELLEGPQDEHDLDSLLGGASSHTNMKKANLTHEEVPLPATRQQPEKEGNCAASAVDLLDYLPKSDWRRACGFRAPRKRRTPEQMLLLDHLVNAACLQDMPSSESKSPKHGLRRNNKHWTLKEVTRLVDGVEEYGVGRWSNLKKKKFSTSARPARPTRTAENLKDKWRNLLKAYNGNAQGRFMVPLDKMLIERIQKLAAVHPYPKSSRTYE</sequence>
<name>A0ACD5WS63_AVESA</name>
<dbReference type="EnsemblPlants" id="AVESA.00010b.r2.4CG1256750.1">
    <property type="protein sequence ID" value="AVESA.00010b.r2.4CG1256750.1.CDS"/>
    <property type="gene ID" value="AVESA.00010b.r2.4CG1256750"/>
</dbReference>
<evidence type="ECO:0000313" key="1">
    <source>
        <dbReference type="EnsemblPlants" id="AVESA.00010b.r2.4CG1256750.1.CDS"/>
    </source>
</evidence>
<reference evidence="1" key="1">
    <citation type="submission" date="2021-05" db="EMBL/GenBank/DDBJ databases">
        <authorList>
            <person name="Scholz U."/>
            <person name="Mascher M."/>
            <person name="Fiebig A."/>
        </authorList>
    </citation>
    <scope>NUCLEOTIDE SEQUENCE [LARGE SCALE GENOMIC DNA]</scope>
</reference>
<reference evidence="1" key="2">
    <citation type="submission" date="2025-09" db="UniProtKB">
        <authorList>
            <consortium name="EnsemblPlants"/>
        </authorList>
    </citation>
    <scope>IDENTIFICATION</scope>
</reference>
<protein>
    <submittedName>
        <fullName evidence="1">Uncharacterized protein</fullName>
    </submittedName>
</protein>
<keyword evidence="2" id="KW-1185">Reference proteome</keyword>
<evidence type="ECO:0000313" key="2">
    <source>
        <dbReference type="Proteomes" id="UP001732700"/>
    </source>
</evidence>